<comment type="caution">
    <text evidence="9">The sequence shown here is derived from an EMBL/GenBank/DDBJ whole genome shotgun (WGS) entry which is preliminary data.</text>
</comment>
<proteinExistence type="inferred from homology"/>
<evidence type="ECO:0000313" key="9">
    <source>
        <dbReference type="EMBL" id="REI43226.1"/>
    </source>
</evidence>
<dbReference type="PANTHER" id="PTHR45663:SF11">
    <property type="entry name" value="GEO12009P1"/>
    <property type="match status" value="1"/>
</dbReference>
<dbReference type="PROSITE" id="PS00194">
    <property type="entry name" value="THIOREDOXIN_1"/>
    <property type="match status" value="1"/>
</dbReference>
<protein>
    <recommendedName>
        <fullName evidence="6 7">Thioredoxin</fullName>
    </recommendedName>
</protein>
<dbReference type="InterPro" id="IPR005746">
    <property type="entry name" value="Thioredoxin"/>
</dbReference>
<dbReference type="PIRSF" id="PIRSF000077">
    <property type="entry name" value="Thioredoxin"/>
    <property type="match status" value="1"/>
</dbReference>
<reference evidence="9 10" key="1">
    <citation type="submission" date="2018-08" db="EMBL/GenBank/DDBJ databases">
        <title>Draft genome sequence of Psychrilyobacter sp. strain SD5 isolated from Black Sea water.</title>
        <authorList>
            <person name="Yadav S."/>
            <person name="Villanueva L."/>
            <person name="Damste J.S.S."/>
        </authorList>
    </citation>
    <scope>NUCLEOTIDE SEQUENCE [LARGE SCALE GENOMIC DNA]</scope>
    <source>
        <strain evidence="9 10">SD5</strain>
    </source>
</reference>
<dbReference type="CDD" id="cd02947">
    <property type="entry name" value="TRX_family"/>
    <property type="match status" value="1"/>
</dbReference>
<keyword evidence="2" id="KW-0813">Transport</keyword>
<dbReference type="PANTHER" id="PTHR45663">
    <property type="entry name" value="GEO12009P1"/>
    <property type="match status" value="1"/>
</dbReference>
<dbReference type="SUPFAM" id="SSF52833">
    <property type="entry name" value="Thioredoxin-like"/>
    <property type="match status" value="1"/>
</dbReference>
<dbReference type="PRINTS" id="PR00421">
    <property type="entry name" value="THIOREDOXIN"/>
</dbReference>
<evidence type="ECO:0000256" key="5">
    <source>
        <dbReference type="ARBA" id="ARBA00023284"/>
    </source>
</evidence>
<keyword evidence="10" id="KW-1185">Reference proteome</keyword>
<evidence type="ECO:0000313" key="10">
    <source>
        <dbReference type="Proteomes" id="UP000263486"/>
    </source>
</evidence>
<comment type="similarity">
    <text evidence="1 7">Belongs to the thioredoxin family.</text>
</comment>
<sequence>MSKVIYTDEAGFDTVIQDGIVLVDFYADWCGPCKMLAPILDELSEEVTAKIVKVNVDDNPGLSQKYGVRSIPTMIAFKNGEAVDQIIGLVQKGDLTKKLNSY</sequence>
<evidence type="ECO:0000256" key="4">
    <source>
        <dbReference type="ARBA" id="ARBA00023157"/>
    </source>
</evidence>
<dbReference type="Gene3D" id="3.40.30.10">
    <property type="entry name" value="Glutaredoxin"/>
    <property type="match status" value="1"/>
</dbReference>
<name>A0ABX9KKY9_9FUSO</name>
<dbReference type="PROSITE" id="PS51352">
    <property type="entry name" value="THIOREDOXIN_2"/>
    <property type="match status" value="1"/>
</dbReference>
<keyword evidence="5" id="KW-0676">Redox-active center</keyword>
<keyword evidence="3" id="KW-0249">Electron transport</keyword>
<dbReference type="Proteomes" id="UP000263486">
    <property type="component" value="Unassembled WGS sequence"/>
</dbReference>
<feature type="domain" description="Thioredoxin" evidence="8">
    <location>
        <begin position="1"/>
        <end position="102"/>
    </location>
</feature>
<dbReference type="InterPro" id="IPR017937">
    <property type="entry name" value="Thioredoxin_CS"/>
</dbReference>
<dbReference type="NCBIfam" id="TIGR01068">
    <property type="entry name" value="thioredoxin"/>
    <property type="match status" value="1"/>
</dbReference>
<dbReference type="RefSeq" id="WP_114640945.1">
    <property type="nucleotide sequence ID" value="NZ_JAACIO010000001.1"/>
</dbReference>
<evidence type="ECO:0000256" key="2">
    <source>
        <dbReference type="ARBA" id="ARBA00022448"/>
    </source>
</evidence>
<accession>A0ABX9KKY9</accession>
<dbReference type="InterPro" id="IPR036249">
    <property type="entry name" value="Thioredoxin-like_sf"/>
</dbReference>
<dbReference type="EMBL" id="QUAJ01000001">
    <property type="protein sequence ID" value="REI43226.1"/>
    <property type="molecule type" value="Genomic_DNA"/>
</dbReference>
<dbReference type="Pfam" id="PF00085">
    <property type="entry name" value="Thioredoxin"/>
    <property type="match status" value="1"/>
</dbReference>
<evidence type="ECO:0000256" key="1">
    <source>
        <dbReference type="ARBA" id="ARBA00008987"/>
    </source>
</evidence>
<evidence type="ECO:0000256" key="3">
    <source>
        <dbReference type="ARBA" id="ARBA00022982"/>
    </source>
</evidence>
<organism evidence="9 10">
    <name type="scientific">Psychrilyobacter piezotolerans</name>
    <dbReference type="NCBI Taxonomy" id="2293438"/>
    <lineage>
        <taxon>Bacteria</taxon>
        <taxon>Fusobacteriati</taxon>
        <taxon>Fusobacteriota</taxon>
        <taxon>Fusobacteriia</taxon>
        <taxon>Fusobacteriales</taxon>
        <taxon>Fusobacteriaceae</taxon>
        <taxon>Psychrilyobacter</taxon>
    </lineage>
</organism>
<evidence type="ECO:0000256" key="7">
    <source>
        <dbReference type="PIRNR" id="PIRNR000077"/>
    </source>
</evidence>
<evidence type="ECO:0000256" key="6">
    <source>
        <dbReference type="NCBIfam" id="TIGR01068"/>
    </source>
</evidence>
<dbReference type="InterPro" id="IPR013766">
    <property type="entry name" value="Thioredoxin_domain"/>
</dbReference>
<keyword evidence="4" id="KW-1015">Disulfide bond</keyword>
<gene>
    <name evidence="9" type="primary">trxA</name>
    <name evidence="9" type="ORF">DYH56_00800</name>
</gene>
<evidence type="ECO:0000259" key="8">
    <source>
        <dbReference type="PROSITE" id="PS51352"/>
    </source>
</evidence>